<dbReference type="InterPro" id="IPR043128">
    <property type="entry name" value="Rev_trsase/Diguanyl_cyclase"/>
</dbReference>
<dbReference type="PANTHER" id="PTHR45138">
    <property type="entry name" value="REGULATORY COMPONENTS OF SENSORY TRANSDUCTION SYSTEM"/>
    <property type="match status" value="1"/>
</dbReference>
<dbReference type="Gene3D" id="3.30.70.270">
    <property type="match status" value="1"/>
</dbReference>
<dbReference type="Pfam" id="PF00990">
    <property type="entry name" value="GGDEF"/>
    <property type="match status" value="1"/>
</dbReference>
<dbReference type="AlphaFoldDB" id="X0VL23"/>
<reference evidence="2" key="1">
    <citation type="journal article" date="2014" name="Front. Microbiol.">
        <title>High frequency of phylogenetically diverse reductive dehalogenase-homologous genes in deep subseafloor sedimentary metagenomes.</title>
        <authorList>
            <person name="Kawai M."/>
            <person name="Futagami T."/>
            <person name="Toyoda A."/>
            <person name="Takaki Y."/>
            <person name="Nishi S."/>
            <person name="Hori S."/>
            <person name="Arai W."/>
            <person name="Tsubouchi T."/>
            <person name="Morono Y."/>
            <person name="Uchiyama I."/>
            <person name="Ito T."/>
            <person name="Fujiyama A."/>
            <person name="Inagaki F."/>
            <person name="Takami H."/>
        </authorList>
    </citation>
    <scope>NUCLEOTIDE SEQUENCE</scope>
    <source>
        <strain evidence="2">Expedition CK06-06</strain>
    </source>
</reference>
<protein>
    <recommendedName>
        <fullName evidence="1">GGDEF domain-containing protein</fullName>
    </recommendedName>
</protein>
<dbReference type="NCBIfam" id="TIGR00254">
    <property type="entry name" value="GGDEF"/>
    <property type="match status" value="1"/>
</dbReference>
<dbReference type="Gene3D" id="3.30.450.40">
    <property type="match status" value="1"/>
</dbReference>
<dbReference type="InterPro" id="IPR003018">
    <property type="entry name" value="GAF"/>
</dbReference>
<dbReference type="InterPro" id="IPR029016">
    <property type="entry name" value="GAF-like_dom_sf"/>
</dbReference>
<evidence type="ECO:0000313" key="2">
    <source>
        <dbReference type="EMBL" id="GAG18979.1"/>
    </source>
</evidence>
<dbReference type="PROSITE" id="PS50887">
    <property type="entry name" value="GGDEF"/>
    <property type="match status" value="1"/>
</dbReference>
<name>X0VL23_9ZZZZ</name>
<comment type="caution">
    <text evidence="2">The sequence shown here is derived from an EMBL/GenBank/DDBJ whole genome shotgun (WGS) entry which is preliminary data.</text>
</comment>
<dbReference type="SUPFAM" id="SSF55073">
    <property type="entry name" value="Nucleotide cyclase"/>
    <property type="match status" value="1"/>
</dbReference>
<dbReference type="PANTHER" id="PTHR45138:SF9">
    <property type="entry name" value="DIGUANYLATE CYCLASE DGCM-RELATED"/>
    <property type="match status" value="1"/>
</dbReference>
<dbReference type="InterPro" id="IPR000160">
    <property type="entry name" value="GGDEF_dom"/>
</dbReference>
<dbReference type="GO" id="GO:0052621">
    <property type="term" value="F:diguanylate cyclase activity"/>
    <property type="evidence" value="ECO:0007669"/>
    <property type="project" value="TreeGrafter"/>
</dbReference>
<evidence type="ECO:0000259" key="1">
    <source>
        <dbReference type="PROSITE" id="PS50887"/>
    </source>
</evidence>
<dbReference type="EMBL" id="BARS01030194">
    <property type="protein sequence ID" value="GAG18979.1"/>
    <property type="molecule type" value="Genomic_DNA"/>
</dbReference>
<feature type="non-terminal residue" evidence="2">
    <location>
        <position position="263"/>
    </location>
</feature>
<dbReference type="Pfam" id="PF01590">
    <property type="entry name" value="GAF"/>
    <property type="match status" value="1"/>
</dbReference>
<organism evidence="2">
    <name type="scientific">marine sediment metagenome</name>
    <dbReference type="NCBI Taxonomy" id="412755"/>
    <lineage>
        <taxon>unclassified sequences</taxon>
        <taxon>metagenomes</taxon>
        <taxon>ecological metagenomes</taxon>
    </lineage>
</organism>
<feature type="non-terminal residue" evidence="2">
    <location>
        <position position="1"/>
    </location>
</feature>
<dbReference type="InterPro" id="IPR050469">
    <property type="entry name" value="Diguanylate_Cyclase"/>
</dbReference>
<accession>X0VL23</accession>
<proteinExistence type="predicted"/>
<gene>
    <name evidence="2" type="ORF">S01H1_47108</name>
</gene>
<sequence length="263" mass="28546">DGAIVGRYGGDEFVAVLPGADRDAAERYRDAVLDTLAGAALRDPESGASVPVVVSIGLATYPTEAGRIEELIKLADSEMFAAKRQRPVGPAGTTLPRPLGDERAAEMVGELVPLLTSAGGLDEKLRLVAHRLSIAASYDAVNFALFRSWLEPPAAQNTFARAPEELVEAWNRNQRRAGEVPLRRILERTRRPIILDDLQHDQRLTDTQRELVRGAGLRSALLAPMIWQNELIGHLSVASKREAAFGPRDAGFLMIVATQVTAI</sequence>
<dbReference type="SUPFAM" id="SSF55781">
    <property type="entry name" value="GAF domain-like"/>
    <property type="match status" value="1"/>
</dbReference>
<feature type="domain" description="GGDEF" evidence="1">
    <location>
        <begin position="1"/>
        <end position="98"/>
    </location>
</feature>
<dbReference type="InterPro" id="IPR029787">
    <property type="entry name" value="Nucleotide_cyclase"/>
</dbReference>